<dbReference type="AlphaFoldDB" id="M7TN10"/>
<sequence length="363" mass="39745">MTAALAVSRQVNPVIVRHALDASFSILVRIFRNPPPELIPKLLTLAIRLSSIGRGDISHILIRFSTDLCFALRGQRDCLSLFWQGMVKTDSNQQIDVTERVFALCLAEFKKQTSPSHDLPVSVYLSYFDNFERQKPPRAQLQSIKSQLMKADHQLISRTLLASLFLERQLSTCKLELEEGNPEKAEAALLDLDADHVNLKDEPFRLSWLGYAQWVGGKTVEAEQSYRDGVLAAERTCARDILCEALFQLERFLSWTGRPLESEGVRGRRLQALQRAGSIVSIDAGDSGTPSSSRNAHGGPSIVKIYIASGASGENWRPGAFSELTGGPWALLKPGDNPAGRDGAHAVGGGDQLLKASSSVNPA</sequence>
<evidence type="ECO:0000313" key="3">
    <source>
        <dbReference type="Proteomes" id="UP000012174"/>
    </source>
</evidence>
<dbReference type="Proteomes" id="UP000012174">
    <property type="component" value="Unassembled WGS sequence"/>
</dbReference>
<name>M7TN10_EUTLA</name>
<organism evidence="2 3">
    <name type="scientific">Eutypa lata (strain UCR-EL1)</name>
    <name type="common">Grapevine dieback disease fungus</name>
    <name type="synonym">Eutypa armeniacae</name>
    <dbReference type="NCBI Taxonomy" id="1287681"/>
    <lineage>
        <taxon>Eukaryota</taxon>
        <taxon>Fungi</taxon>
        <taxon>Dikarya</taxon>
        <taxon>Ascomycota</taxon>
        <taxon>Pezizomycotina</taxon>
        <taxon>Sordariomycetes</taxon>
        <taxon>Xylariomycetidae</taxon>
        <taxon>Xylariales</taxon>
        <taxon>Diatrypaceae</taxon>
        <taxon>Eutypa</taxon>
    </lineage>
</organism>
<proteinExistence type="predicted"/>
<feature type="region of interest" description="Disordered" evidence="1">
    <location>
        <begin position="332"/>
        <end position="363"/>
    </location>
</feature>
<accession>M7TN10</accession>
<reference evidence="3" key="1">
    <citation type="journal article" date="2013" name="Genome Announc.">
        <title>Draft genome sequence of the grapevine dieback fungus Eutypa lata UCR-EL1.</title>
        <authorList>
            <person name="Blanco-Ulate B."/>
            <person name="Rolshausen P.E."/>
            <person name="Cantu D."/>
        </authorList>
    </citation>
    <scope>NUCLEOTIDE SEQUENCE [LARGE SCALE GENOMIC DNA]</scope>
    <source>
        <strain evidence="3">UCR-EL1</strain>
    </source>
</reference>
<evidence type="ECO:0000256" key="1">
    <source>
        <dbReference type="SAM" id="MobiDB-lite"/>
    </source>
</evidence>
<dbReference type="OrthoDB" id="5986190at2759"/>
<gene>
    <name evidence="2" type="ORF">UCREL1_1654</name>
</gene>
<keyword evidence="3" id="KW-1185">Reference proteome</keyword>
<dbReference type="KEGG" id="ela:UCREL1_1654"/>
<dbReference type="STRING" id="1287681.M7TN10"/>
<evidence type="ECO:0000313" key="2">
    <source>
        <dbReference type="EMBL" id="EMR71306.1"/>
    </source>
</evidence>
<protein>
    <submittedName>
        <fullName evidence="2">Uncharacterized protein</fullName>
    </submittedName>
</protein>
<dbReference type="EMBL" id="KB705655">
    <property type="protein sequence ID" value="EMR71306.1"/>
    <property type="molecule type" value="Genomic_DNA"/>
</dbReference>
<dbReference type="HOGENOM" id="CLU_762978_0_0_1"/>